<evidence type="ECO:0000313" key="3">
    <source>
        <dbReference type="EMBL" id="EWC58457.1"/>
    </source>
</evidence>
<sequence>MDDRRTLHLTFAPEVLGAPEPDRKTEPARTAATDTAETDTAPADTAPDQADTAAADTGRATADLPAPRRTPRDRLLVLAEHLVGSWASTLRMALAMLACMVGALVLIALATGPLPALIGAGALAAVISTTRNR</sequence>
<keyword evidence="2" id="KW-0812">Transmembrane</keyword>
<keyword evidence="2" id="KW-0472">Membrane</keyword>
<reference evidence="3 4" key="1">
    <citation type="journal article" date="2014" name="Genome Announc.">
        <title>Draft Genome Sequence of the Antitrypanosomally Active Sponge-Associated Bacterium Actinokineospora sp. Strain EG49.</title>
        <authorList>
            <person name="Harjes J."/>
            <person name="Ryu T."/>
            <person name="Abdelmohsen U.R."/>
            <person name="Moitinho-Silva L."/>
            <person name="Horn H."/>
            <person name="Ravasi T."/>
            <person name="Hentschel U."/>
        </authorList>
    </citation>
    <scope>NUCLEOTIDE SEQUENCE [LARGE SCALE GENOMIC DNA]</scope>
    <source>
        <strain evidence="3 4">EG49</strain>
    </source>
</reference>
<feature type="region of interest" description="Disordered" evidence="1">
    <location>
        <begin position="1"/>
        <end position="71"/>
    </location>
</feature>
<proteinExistence type="predicted"/>
<protein>
    <submittedName>
        <fullName evidence="3">Uncharacterized protein</fullName>
    </submittedName>
</protein>
<name>W7INW9_9PSEU</name>
<keyword evidence="2" id="KW-1133">Transmembrane helix</keyword>
<evidence type="ECO:0000256" key="1">
    <source>
        <dbReference type="SAM" id="MobiDB-lite"/>
    </source>
</evidence>
<evidence type="ECO:0000313" key="4">
    <source>
        <dbReference type="Proteomes" id="UP000019277"/>
    </source>
</evidence>
<dbReference type="Proteomes" id="UP000019277">
    <property type="component" value="Unassembled WGS sequence"/>
</dbReference>
<feature type="transmembrane region" description="Helical" evidence="2">
    <location>
        <begin position="103"/>
        <end position="127"/>
    </location>
</feature>
<organism evidence="3 4">
    <name type="scientific">Actinokineospora spheciospongiae</name>
    <dbReference type="NCBI Taxonomy" id="909613"/>
    <lineage>
        <taxon>Bacteria</taxon>
        <taxon>Bacillati</taxon>
        <taxon>Actinomycetota</taxon>
        <taxon>Actinomycetes</taxon>
        <taxon>Pseudonocardiales</taxon>
        <taxon>Pseudonocardiaceae</taxon>
        <taxon>Actinokineospora</taxon>
    </lineage>
</organism>
<accession>W7INW9</accession>
<gene>
    <name evidence="3" type="ORF">UO65_6349</name>
</gene>
<dbReference type="AlphaFoldDB" id="W7INW9"/>
<evidence type="ECO:0000256" key="2">
    <source>
        <dbReference type="SAM" id="Phobius"/>
    </source>
</evidence>
<dbReference type="RefSeq" id="WP_035289989.1">
    <property type="nucleotide sequence ID" value="NZ_AYXG01000241.1"/>
</dbReference>
<comment type="caution">
    <text evidence="3">The sequence shown here is derived from an EMBL/GenBank/DDBJ whole genome shotgun (WGS) entry which is preliminary data.</text>
</comment>
<dbReference type="EMBL" id="AYXG01000241">
    <property type="protein sequence ID" value="EWC58457.1"/>
    <property type="molecule type" value="Genomic_DNA"/>
</dbReference>
<feature type="compositionally biased region" description="Low complexity" evidence="1">
    <location>
        <begin position="28"/>
        <end position="63"/>
    </location>
</feature>
<keyword evidence="4" id="KW-1185">Reference proteome</keyword>